<evidence type="ECO:0000259" key="1">
    <source>
        <dbReference type="Pfam" id="PF05116"/>
    </source>
</evidence>
<dbReference type="EMBL" id="JBHSED010000007">
    <property type="protein sequence ID" value="MFC4303112.1"/>
    <property type="molecule type" value="Genomic_DNA"/>
</dbReference>
<proteinExistence type="predicted"/>
<dbReference type="InterPro" id="IPR036412">
    <property type="entry name" value="HAD-like_sf"/>
</dbReference>
<accession>A0ABV8S6V9</accession>
<dbReference type="GO" id="GO:0016787">
    <property type="term" value="F:hydrolase activity"/>
    <property type="evidence" value="ECO:0007669"/>
    <property type="project" value="UniProtKB-KW"/>
</dbReference>
<dbReference type="PIRSF" id="PIRSF030802">
    <property type="entry name" value="UCP030802"/>
    <property type="match status" value="1"/>
</dbReference>
<dbReference type="SUPFAM" id="SSF56784">
    <property type="entry name" value="HAD-like"/>
    <property type="match status" value="1"/>
</dbReference>
<dbReference type="InterPro" id="IPR024197">
    <property type="entry name" value="TPP-like"/>
</dbReference>
<organism evidence="2 3">
    <name type="scientific">Cohnella boryungensis</name>
    <dbReference type="NCBI Taxonomy" id="768479"/>
    <lineage>
        <taxon>Bacteria</taxon>
        <taxon>Bacillati</taxon>
        <taxon>Bacillota</taxon>
        <taxon>Bacilli</taxon>
        <taxon>Bacillales</taxon>
        <taxon>Paenibacillaceae</taxon>
        <taxon>Cohnella</taxon>
    </lineage>
</organism>
<dbReference type="InterPro" id="IPR006380">
    <property type="entry name" value="SPP-like_dom"/>
</dbReference>
<sequence>MIFACDLDQTLIYSRNSRGECDEGTLVTVEYYEGAPLSYMTSRAFGLLQRLSQSLHFVPTTTRTVEQFERIHGLSDGIRSRYAIVSNGGKVLIDGRADLEWDALVREAVRREAASAAEIKGRFDQLVHADWIIKERYWDELFYSIVVHRDLIPSGWMEELASRLAGSGWGCSLQGRKVYLVPNSVNKGAAVRYVKELAGAREIFAAGDSLLDESMLLIAEQAMAPAHGELFRKYGGRHSAIRFARHSGIEASEDILEALTSRLEMRSA</sequence>
<dbReference type="Pfam" id="PF05116">
    <property type="entry name" value="S6PP"/>
    <property type="match status" value="1"/>
</dbReference>
<comment type="caution">
    <text evidence="2">The sequence shown here is derived from an EMBL/GenBank/DDBJ whole genome shotgun (WGS) entry which is preliminary data.</text>
</comment>
<protein>
    <submittedName>
        <fullName evidence="2">HAD family hydrolase</fullName>
    </submittedName>
</protein>
<feature type="domain" description="Sucrose phosphatase-like" evidence="1">
    <location>
        <begin position="50"/>
        <end position="220"/>
    </location>
</feature>
<evidence type="ECO:0000313" key="2">
    <source>
        <dbReference type="EMBL" id="MFC4303112.1"/>
    </source>
</evidence>
<dbReference type="InterPro" id="IPR023214">
    <property type="entry name" value="HAD_sf"/>
</dbReference>
<reference evidence="3" key="1">
    <citation type="journal article" date="2019" name="Int. J. Syst. Evol. Microbiol.">
        <title>The Global Catalogue of Microorganisms (GCM) 10K type strain sequencing project: providing services to taxonomists for standard genome sequencing and annotation.</title>
        <authorList>
            <consortium name="The Broad Institute Genomics Platform"/>
            <consortium name="The Broad Institute Genome Sequencing Center for Infectious Disease"/>
            <person name="Wu L."/>
            <person name="Ma J."/>
        </authorList>
    </citation>
    <scope>NUCLEOTIDE SEQUENCE [LARGE SCALE GENOMIC DNA]</scope>
    <source>
        <strain evidence="3">CGMCC 4.1641</strain>
    </source>
</reference>
<dbReference type="RefSeq" id="WP_204605367.1">
    <property type="nucleotide sequence ID" value="NZ_JBHSED010000007.1"/>
</dbReference>
<name>A0ABV8S6V9_9BACL</name>
<gene>
    <name evidence="2" type="ORF">ACFO1S_06580</name>
</gene>
<keyword evidence="3" id="KW-1185">Reference proteome</keyword>
<dbReference type="Gene3D" id="3.40.50.1000">
    <property type="entry name" value="HAD superfamily/HAD-like"/>
    <property type="match status" value="1"/>
</dbReference>
<dbReference type="Proteomes" id="UP001595755">
    <property type="component" value="Unassembled WGS sequence"/>
</dbReference>
<evidence type="ECO:0000313" key="3">
    <source>
        <dbReference type="Proteomes" id="UP001595755"/>
    </source>
</evidence>
<keyword evidence="2" id="KW-0378">Hydrolase</keyword>